<gene>
    <name evidence="2" type="ORF">CH360_04335</name>
    <name evidence="3" type="ORF">CH373_07475</name>
</gene>
<dbReference type="EMBL" id="NPDY01000002">
    <property type="protein sequence ID" value="PJZ70941.1"/>
    <property type="molecule type" value="Genomic_DNA"/>
</dbReference>
<evidence type="ECO:0000313" key="5">
    <source>
        <dbReference type="Proteomes" id="UP000231990"/>
    </source>
</evidence>
<organism evidence="3 5">
    <name type="scientific">Leptospira perolatii</name>
    <dbReference type="NCBI Taxonomy" id="2023191"/>
    <lineage>
        <taxon>Bacteria</taxon>
        <taxon>Pseudomonadati</taxon>
        <taxon>Spirochaetota</taxon>
        <taxon>Spirochaetia</taxon>
        <taxon>Leptospirales</taxon>
        <taxon>Leptospiraceae</taxon>
        <taxon>Leptospira</taxon>
    </lineage>
</organism>
<keyword evidence="1" id="KW-0472">Membrane</keyword>
<keyword evidence="1" id="KW-0812">Transmembrane</keyword>
<proteinExistence type="predicted"/>
<keyword evidence="1" id="KW-1133">Transmembrane helix</keyword>
<dbReference type="Proteomes" id="UP000231962">
    <property type="component" value="Unassembled WGS sequence"/>
</dbReference>
<protein>
    <submittedName>
        <fullName evidence="3">Uncharacterized protein</fullName>
    </submittedName>
</protein>
<reference evidence="4 5" key="1">
    <citation type="submission" date="2017-07" db="EMBL/GenBank/DDBJ databases">
        <title>Leptospira spp. isolated from tropical soils.</title>
        <authorList>
            <person name="Thibeaux R."/>
            <person name="Iraola G."/>
            <person name="Ferres I."/>
            <person name="Bierque E."/>
            <person name="Girault D."/>
            <person name="Soupe-Gilbert M.-E."/>
            <person name="Picardeau M."/>
            <person name="Goarant C."/>
        </authorList>
    </citation>
    <scope>NUCLEOTIDE SEQUENCE [LARGE SCALE GENOMIC DNA]</scope>
    <source>
        <strain evidence="3 5">FH1-B-B1</strain>
        <strain evidence="2 4">FH1-B-C1</strain>
    </source>
</reference>
<name>A0A2M9ZPR4_9LEPT</name>
<dbReference type="OrthoDB" id="340225at2"/>
<evidence type="ECO:0000256" key="1">
    <source>
        <dbReference type="SAM" id="Phobius"/>
    </source>
</evidence>
<dbReference type="EMBL" id="NPDZ01000003">
    <property type="protein sequence ID" value="PJZ74067.1"/>
    <property type="molecule type" value="Genomic_DNA"/>
</dbReference>
<dbReference type="Proteomes" id="UP000231990">
    <property type="component" value="Unassembled WGS sequence"/>
</dbReference>
<feature type="transmembrane region" description="Helical" evidence="1">
    <location>
        <begin position="12"/>
        <end position="35"/>
    </location>
</feature>
<evidence type="ECO:0000313" key="3">
    <source>
        <dbReference type="EMBL" id="PJZ74067.1"/>
    </source>
</evidence>
<dbReference type="AlphaFoldDB" id="A0A2M9ZPR4"/>
<comment type="caution">
    <text evidence="3">The sequence shown here is derived from an EMBL/GenBank/DDBJ whole genome shotgun (WGS) entry which is preliminary data.</text>
</comment>
<keyword evidence="4" id="KW-1185">Reference proteome</keyword>
<accession>A0A2M9ZPR4</accession>
<evidence type="ECO:0000313" key="2">
    <source>
        <dbReference type="EMBL" id="PJZ70941.1"/>
    </source>
</evidence>
<sequence>MTWDTNTQDTVVYLIVGITCLRLLFPLVSSFSDLFRKNSEEETKFGCYDSACASCQTVPPVSKERRSDDPRKLLRKT</sequence>
<evidence type="ECO:0000313" key="4">
    <source>
        <dbReference type="Proteomes" id="UP000231962"/>
    </source>
</evidence>